<proteinExistence type="predicted"/>
<dbReference type="Pfam" id="PF07707">
    <property type="entry name" value="BACK"/>
    <property type="match status" value="1"/>
</dbReference>
<dbReference type="InterPro" id="IPR015915">
    <property type="entry name" value="Kelch-typ_b-propeller"/>
</dbReference>
<evidence type="ECO:0000256" key="1">
    <source>
        <dbReference type="ARBA" id="ARBA00022441"/>
    </source>
</evidence>
<accession>A0AAV0XTN5</accession>
<dbReference type="Proteomes" id="UP001160148">
    <property type="component" value="Unassembled WGS sequence"/>
</dbReference>
<dbReference type="Pfam" id="PF01344">
    <property type="entry name" value="Kelch_1"/>
    <property type="match status" value="1"/>
</dbReference>
<evidence type="ECO:0000259" key="2">
    <source>
        <dbReference type="Pfam" id="PF07707"/>
    </source>
</evidence>
<keyword evidence="4" id="KW-1185">Reference proteome</keyword>
<protein>
    <recommendedName>
        <fullName evidence="2">BACK domain-containing protein</fullName>
    </recommendedName>
</protein>
<dbReference type="SUPFAM" id="SSF117281">
    <property type="entry name" value="Kelch motif"/>
    <property type="match status" value="1"/>
</dbReference>
<evidence type="ECO:0000313" key="4">
    <source>
        <dbReference type="Proteomes" id="UP001160148"/>
    </source>
</evidence>
<dbReference type="SMART" id="SM00612">
    <property type="entry name" value="Kelch"/>
    <property type="match status" value="1"/>
</dbReference>
<gene>
    <name evidence="3" type="ORF">MEUPH1_LOCUS24772</name>
</gene>
<dbReference type="InterPro" id="IPR006652">
    <property type="entry name" value="Kelch_1"/>
</dbReference>
<dbReference type="EMBL" id="CARXXK010000472">
    <property type="protein sequence ID" value="CAI6370671.1"/>
    <property type="molecule type" value="Genomic_DNA"/>
</dbReference>
<sequence length="196" mass="22823">MVKLISCDELKVPSEEKVFESVIRWVKYDLRSRKCILTQLMEHVRLPLTSKDNILKKIVEEPLINNCLKSKDYIIEAQHFHLLKSDELVTIPHHIRTKPRQPEPPYWKPSADMLVKRRHLEVGVINNHLYAVEGVDGLSKRRLNSVECYHPSLDKWTPVTKMRVRPSALGISVISTGIWTSIPDSIYVDNFQELLY</sequence>
<dbReference type="InterPro" id="IPR011705">
    <property type="entry name" value="BACK"/>
</dbReference>
<keyword evidence="1" id="KW-0880">Kelch repeat</keyword>
<feature type="domain" description="BACK" evidence="2">
    <location>
        <begin position="1"/>
        <end position="56"/>
    </location>
</feature>
<dbReference type="PANTHER" id="PTHR45632">
    <property type="entry name" value="LD33804P"/>
    <property type="match status" value="1"/>
</dbReference>
<comment type="caution">
    <text evidence="3">The sequence shown here is derived from an EMBL/GenBank/DDBJ whole genome shotgun (WGS) entry which is preliminary data.</text>
</comment>
<dbReference type="AlphaFoldDB" id="A0AAV0XTN5"/>
<dbReference type="Gene3D" id="1.25.40.420">
    <property type="match status" value="1"/>
</dbReference>
<reference evidence="3 4" key="1">
    <citation type="submission" date="2023-01" db="EMBL/GenBank/DDBJ databases">
        <authorList>
            <person name="Whitehead M."/>
        </authorList>
    </citation>
    <scope>NUCLEOTIDE SEQUENCE [LARGE SCALE GENOMIC DNA]</scope>
</reference>
<dbReference type="Gene3D" id="2.120.10.80">
    <property type="entry name" value="Kelch-type beta propeller"/>
    <property type="match status" value="1"/>
</dbReference>
<organism evidence="3 4">
    <name type="scientific">Macrosiphum euphorbiae</name>
    <name type="common">potato aphid</name>
    <dbReference type="NCBI Taxonomy" id="13131"/>
    <lineage>
        <taxon>Eukaryota</taxon>
        <taxon>Metazoa</taxon>
        <taxon>Ecdysozoa</taxon>
        <taxon>Arthropoda</taxon>
        <taxon>Hexapoda</taxon>
        <taxon>Insecta</taxon>
        <taxon>Pterygota</taxon>
        <taxon>Neoptera</taxon>
        <taxon>Paraneoptera</taxon>
        <taxon>Hemiptera</taxon>
        <taxon>Sternorrhyncha</taxon>
        <taxon>Aphidomorpha</taxon>
        <taxon>Aphidoidea</taxon>
        <taxon>Aphididae</taxon>
        <taxon>Macrosiphini</taxon>
        <taxon>Macrosiphum</taxon>
    </lineage>
</organism>
<evidence type="ECO:0000313" key="3">
    <source>
        <dbReference type="EMBL" id="CAI6370671.1"/>
    </source>
</evidence>
<dbReference type="PANTHER" id="PTHR45632:SF30">
    <property type="entry name" value="BTB DOMAIN-CONTAINING PROTEIN"/>
    <property type="match status" value="1"/>
</dbReference>
<name>A0AAV0XTN5_9HEMI</name>